<keyword evidence="5 7" id="KW-0472">Membrane</keyword>
<dbReference type="Proteomes" id="UP000245699">
    <property type="component" value="Unassembled WGS sequence"/>
</dbReference>
<proteinExistence type="inferred from homology"/>
<evidence type="ECO:0000256" key="3">
    <source>
        <dbReference type="ARBA" id="ARBA00022723"/>
    </source>
</evidence>
<evidence type="ECO:0000256" key="5">
    <source>
        <dbReference type="ARBA" id="ARBA00023136"/>
    </source>
</evidence>
<feature type="domain" description="LITAF" evidence="8">
    <location>
        <begin position="67"/>
        <end position="150"/>
    </location>
</feature>
<dbReference type="PANTHER" id="PTHR23292:SF6">
    <property type="entry name" value="FI16602P1-RELATED"/>
    <property type="match status" value="1"/>
</dbReference>
<protein>
    <recommendedName>
        <fullName evidence="8">LITAF domain-containing protein</fullName>
    </recommendedName>
</protein>
<dbReference type="STRING" id="61424.A0A2T9YMC8"/>
<comment type="subcellular location">
    <subcellularLocation>
        <location evidence="1">Membrane</location>
        <topology evidence="1">Peripheral membrane protein</topology>
    </subcellularLocation>
</comment>
<accession>A0A2T9YMC8</accession>
<dbReference type="PROSITE" id="PS51837">
    <property type="entry name" value="LITAF"/>
    <property type="match status" value="1"/>
</dbReference>
<feature type="region of interest" description="Disordered" evidence="6">
    <location>
        <begin position="1"/>
        <end position="37"/>
    </location>
</feature>
<evidence type="ECO:0000256" key="6">
    <source>
        <dbReference type="SAM" id="MobiDB-lite"/>
    </source>
</evidence>
<dbReference type="InterPro" id="IPR006629">
    <property type="entry name" value="LITAF"/>
</dbReference>
<evidence type="ECO:0000259" key="8">
    <source>
        <dbReference type="PROSITE" id="PS51837"/>
    </source>
</evidence>
<sequence length="156" mass="16905">MNSKQEEAFGNGNPAPAPENNPPLYANPQLPPRNINTPLMPSAGPYTVFSQTQPVYQAVSHQVDQKASYTFQGPTMSKIKGIPVNIICPNCHQNVVTVIKRKNGGKMALAVIGTAIVCWPLAWIPLLVKPLKDKKHACPSCGTDLGKTIYLQSQTI</sequence>
<dbReference type="PANTHER" id="PTHR23292">
    <property type="entry name" value="LIPOPOLYSACCHARIDE-INDUCED TUMOR NECROSIS FACTOR-ALPHA FACTOR"/>
    <property type="match status" value="1"/>
</dbReference>
<keyword evidence="7" id="KW-0812">Transmembrane</keyword>
<evidence type="ECO:0000256" key="4">
    <source>
        <dbReference type="ARBA" id="ARBA00022833"/>
    </source>
</evidence>
<keyword evidence="7" id="KW-1133">Transmembrane helix</keyword>
<keyword evidence="3" id="KW-0479">Metal-binding</keyword>
<dbReference type="OrthoDB" id="5599753at2759"/>
<keyword evidence="4" id="KW-0862">Zinc</keyword>
<comment type="similarity">
    <text evidence="2">Belongs to the CDIP1/LITAF family.</text>
</comment>
<evidence type="ECO:0000313" key="10">
    <source>
        <dbReference type="Proteomes" id="UP000245699"/>
    </source>
</evidence>
<evidence type="ECO:0000313" key="9">
    <source>
        <dbReference type="EMBL" id="PVU93469.1"/>
    </source>
</evidence>
<feature type="transmembrane region" description="Helical" evidence="7">
    <location>
        <begin position="107"/>
        <end position="128"/>
    </location>
</feature>
<dbReference type="Pfam" id="PF10601">
    <property type="entry name" value="zf-LITAF-like"/>
    <property type="match status" value="1"/>
</dbReference>
<dbReference type="GO" id="GO:0008270">
    <property type="term" value="F:zinc ion binding"/>
    <property type="evidence" value="ECO:0007669"/>
    <property type="project" value="TreeGrafter"/>
</dbReference>
<evidence type="ECO:0000256" key="2">
    <source>
        <dbReference type="ARBA" id="ARBA00005975"/>
    </source>
</evidence>
<evidence type="ECO:0000256" key="7">
    <source>
        <dbReference type="SAM" id="Phobius"/>
    </source>
</evidence>
<name>A0A2T9YMC8_9FUNG</name>
<dbReference type="SMART" id="SM00714">
    <property type="entry name" value="LITAF"/>
    <property type="match status" value="1"/>
</dbReference>
<keyword evidence="10" id="KW-1185">Reference proteome</keyword>
<comment type="caution">
    <text evidence="9">The sequence shown here is derived from an EMBL/GenBank/DDBJ whole genome shotgun (WGS) entry which is preliminary data.</text>
</comment>
<gene>
    <name evidence="9" type="ORF">BB559_003257</name>
</gene>
<reference evidence="9 10" key="1">
    <citation type="journal article" date="2018" name="MBio">
        <title>Comparative Genomics Reveals the Core Gene Toolbox for the Fungus-Insect Symbiosis.</title>
        <authorList>
            <person name="Wang Y."/>
            <person name="Stata M."/>
            <person name="Wang W."/>
            <person name="Stajich J.E."/>
            <person name="White M.M."/>
            <person name="Moncalvo J.M."/>
        </authorList>
    </citation>
    <scope>NUCLEOTIDE SEQUENCE [LARGE SCALE GENOMIC DNA]</scope>
    <source>
        <strain evidence="9 10">AUS-77-4</strain>
    </source>
</reference>
<evidence type="ECO:0000256" key="1">
    <source>
        <dbReference type="ARBA" id="ARBA00004170"/>
    </source>
</evidence>
<dbReference type="EMBL" id="MBFT01000321">
    <property type="protein sequence ID" value="PVU93469.1"/>
    <property type="molecule type" value="Genomic_DNA"/>
</dbReference>
<dbReference type="GO" id="GO:0016020">
    <property type="term" value="C:membrane"/>
    <property type="evidence" value="ECO:0007669"/>
    <property type="project" value="UniProtKB-SubCell"/>
</dbReference>
<organism evidence="9 10">
    <name type="scientific">Furculomyces boomerangus</name>
    <dbReference type="NCBI Taxonomy" id="61424"/>
    <lineage>
        <taxon>Eukaryota</taxon>
        <taxon>Fungi</taxon>
        <taxon>Fungi incertae sedis</taxon>
        <taxon>Zoopagomycota</taxon>
        <taxon>Kickxellomycotina</taxon>
        <taxon>Harpellomycetes</taxon>
        <taxon>Harpellales</taxon>
        <taxon>Harpellaceae</taxon>
        <taxon>Furculomyces</taxon>
    </lineage>
</organism>
<dbReference type="InterPro" id="IPR037519">
    <property type="entry name" value="LITAF_fam"/>
</dbReference>
<dbReference type="AlphaFoldDB" id="A0A2T9YMC8"/>